<name>A0A0E0PGS6_ORYRU</name>
<dbReference type="EnsemblPlants" id="ORUFI05G01430.1">
    <property type="protein sequence ID" value="ORUFI05G01430.1"/>
    <property type="gene ID" value="ORUFI05G01430"/>
</dbReference>
<proteinExistence type="predicted"/>
<dbReference type="Gramene" id="ORUFI05G01430.1">
    <property type="protein sequence ID" value="ORUFI05G01430.1"/>
    <property type="gene ID" value="ORUFI05G01430"/>
</dbReference>
<accession>A0A0E0PGS6</accession>
<dbReference type="HOGENOM" id="CLU_2076877_0_0_1"/>
<protein>
    <submittedName>
        <fullName evidence="1">Uncharacterized protein</fullName>
    </submittedName>
</protein>
<keyword evidence="2" id="KW-1185">Reference proteome</keyword>
<reference evidence="2" key="1">
    <citation type="submission" date="2013-06" db="EMBL/GenBank/DDBJ databases">
        <authorList>
            <person name="Zhao Q."/>
        </authorList>
    </citation>
    <scope>NUCLEOTIDE SEQUENCE</scope>
    <source>
        <strain evidence="2">cv. W1943</strain>
    </source>
</reference>
<dbReference type="AlphaFoldDB" id="A0A0E0PGS6"/>
<dbReference type="Proteomes" id="UP000008022">
    <property type="component" value="Unassembled WGS sequence"/>
</dbReference>
<evidence type="ECO:0000313" key="2">
    <source>
        <dbReference type="Proteomes" id="UP000008022"/>
    </source>
</evidence>
<dbReference type="OMA" id="RCSILPC"/>
<sequence length="133" mass="14867">MARGGRRPLAIPFPLLCYCFVPPSPALDGEELIIPAGAWGMGGLFVSAPMLDTCSTECLPRKCQGVVCAPSLNRALYVQRLIMHTYGLRRWCDEGYKPWRLLSSHLDCLVRMWLAHHHEYALLAARCSILPCP</sequence>
<organism evidence="1 2">
    <name type="scientific">Oryza rufipogon</name>
    <name type="common">Brownbeard rice</name>
    <name type="synonym">Asian wild rice</name>
    <dbReference type="NCBI Taxonomy" id="4529"/>
    <lineage>
        <taxon>Eukaryota</taxon>
        <taxon>Viridiplantae</taxon>
        <taxon>Streptophyta</taxon>
        <taxon>Embryophyta</taxon>
        <taxon>Tracheophyta</taxon>
        <taxon>Spermatophyta</taxon>
        <taxon>Magnoliopsida</taxon>
        <taxon>Liliopsida</taxon>
        <taxon>Poales</taxon>
        <taxon>Poaceae</taxon>
        <taxon>BOP clade</taxon>
        <taxon>Oryzoideae</taxon>
        <taxon>Oryzeae</taxon>
        <taxon>Oryzinae</taxon>
        <taxon>Oryza</taxon>
    </lineage>
</organism>
<reference evidence="1" key="2">
    <citation type="submission" date="2015-06" db="UniProtKB">
        <authorList>
            <consortium name="EnsemblPlants"/>
        </authorList>
    </citation>
    <scope>IDENTIFICATION</scope>
</reference>
<evidence type="ECO:0000313" key="1">
    <source>
        <dbReference type="EnsemblPlants" id="ORUFI05G01430.1"/>
    </source>
</evidence>